<dbReference type="PRINTS" id="PR00455">
    <property type="entry name" value="HTHTETR"/>
</dbReference>
<evidence type="ECO:0000313" key="7">
    <source>
        <dbReference type="Proteomes" id="UP001156441"/>
    </source>
</evidence>
<dbReference type="PROSITE" id="PS01081">
    <property type="entry name" value="HTH_TETR_1"/>
    <property type="match status" value="1"/>
</dbReference>
<comment type="caution">
    <text evidence="6">The sequence shown here is derived from an EMBL/GenBank/DDBJ whole genome shotgun (WGS) entry which is preliminary data.</text>
</comment>
<dbReference type="PANTHER" id="PTHR30055">
    <property type="entry name" value="HTH-TYPE TRANSCRIPTIONAL REGULATOR RUTR"/>
    <property type="match status" value="1"/>
</dbReference>
<sequence length="239" mass="25627">MNAGKDSTRVRILTAAEQLFVERGYHATTLQEIADRVGITKPALYYHFDAKADILANLLDPMTSELEHVLDQAFAAAETGGVAAAREVLIPGWLDVFLRSRGTLLALVRELASTPSGAFDRAIAAMERAIVLCAGPDAGVAEQVTMAQVVAAITDPVALMPHLRTDVLREHLLAGAWRLLGEPGDAPRPARRGGGRPRSLSAEDIALARELHASGEHSPESLAGRFGVSRATLYRHLKT</sequence>
<dbReference type="PANTHER" id="PTHR30055:SF234">
    <property type="entry name" value="HTH-TYPE TRANSCRIPTIONAL REGULATOR BETI"/>
    <property type="match status" value="1"/>
</dbReference>
<dbReference type="InterPro" id="IPR009057">
    <property type="entry name" value="Homeodomain-like_sf"/>
</dbReference>
<dbReference type="EMBL" id="JAFFZE010000014">
    <property type="protein sequence ID" value="MCT2584894.1"/>
    <property type="molecule type" value="Genomic_DNA"/>
</dbReference>
<dbReference type="Gene3D" id="1.10.10.60">
    <property type="entry name" value="Homeodomain-like"/>
    <property type="match status" value="1"/>
</dbReference>
<dbReference type="Pfam" id="PF00440">
    <property type="entry name" value="TetR_N"/>
    <property type="match status" value="1"/>
</dbReference>
<dbReference type="InterPro" id="IPR023772">
    <property type="entry name" value="DNA-bd_HTH_TetR-type_CS"/>
</dbReference>
<dbReference type="PROSITE" id="PS50977">
    <property type="entry name" value="HTH_TETR_2"/>
    <property type="match status" value="1"/>
</dbReference>
<evidence type="ECO:0000256" key="1">
    <source>
        <dbReference type="ARBA" id="ARBA00023015"/>
    </source>
</evidence>
<evidence type="ECO:0000256" key="3">
    <source>
        <dbReference type="ARBA" id="ARBA00023163"/>
    </source>
</evidence>
<keyword evidence="1" id="KW-0805">Transcription regulation</keyword>
<keyword evidence="7" id="KW-1185">Reference proteome</keyword>
<feature type="DNA-binding region" description="H-T-H motif" evidence="4">
    <location>
        <begin position="29"/>
        <end position="48"/>
    </location>
</feature>
<protein>
    <submittedName>
        <fullName evidence="6">TetR family transcriptional regulator</fullName>
    </submittedName>
</protein>
<evidence type="ECO:0000256" key="4">
    <source>
        <dbReference type="PROSITE-ProRule" id="PRU00335"/>
    </source>
</evidence>
<organism evidence="6 7">
    <name type="scientific">Actinophytocola gossypii</name>
    <dbReference type="NCBI Taxonomy" id="2812003"/>
    <lineage>
        <taxon>Bacteria</taxon>
        <taxon>Bacillati</taxon>
        <taxon>Actinomycetota</taxon>
        <taxon>Actinomycetes</taxon>
        <taxon>Pseudonocardiales</taxon>
        <taxon>Pseudonocardiaceae</taxon>
    </lineage>
</organism>
<keyword evidence="2 4" id="KW-0238">DNA-binding</keyword>
<accession>A0ABT2JAJ0</accession>
<name>A0ABT2JAJ0_9PSEU</name>
<gene>
    <name evidence="6" type="ORF">JT362_17405</name>
</gene>
<dbReference type="InterPro" id="IPR001647">
    <property type="entry name" value="HTH_TetR"/>
</dbReference>
<reference evidence="6 7" key="1">
    <citation type="submission" date="2021-02" db="EMBL/GenBank/DDBJ databases">
        <title>Actinophytocola xerophila sp. nov., isolated from soil of cotton cropping field.</title>
        <authorList>
            <person name="Huang R."/>
            <person name="Chen X."/>
            <person name="Ge X."/>
            <person name="Liu W."/>
        </authorList>
    </citation>
    <scope>NUCLEOTIDE SEQUENCE [LARGE SCALE GENOMIC DNA]</scope>
    <source>
        <strain evidence="6 7">S1-96</strain>
    </source>
</reference>
<evidence type="ECO:0000313" key="6">
    <source>
        <dbReference type="EMBL" id="MCT2584894.1"/>
    </source>
</evidence>
<evidence type="ECO:0000256" key="2">
    <source>
        <dbReference type="ARBA" id="ARBA00023125"/>
    </source>
</evidence>
<proteinExistence type="predicted"/>
<dbReference type="InterPro" id="IPR006120">
    <property type="entry name" value="Resolvase_HTH_dom"/>
</dbReference>
<dbReference type="SUPFAM" id="SSF46689">
    <property type="entry name" value="Homeodomain-like"/>
    <property type="match status" value="2"/>
</dbReference>
<dbReference type="InterPro" id="IPR050109">
    <property type="entry name" value="HTH-type_TetR-like_transc_reg"/>
</dbReference>
<dbReference type="Gene3D" id="1.10.357.10">
    <property type="entry name" value="Tetracycline Repressor, domain 2"/>
    <property type="match status" value="1"/>
</dbReference>
<dbReference type="CDD" id="cd00569">
    <property type="entry name" value="HTH_Hin_like"/>
    <property type="match status" value="1"/>
</dbReference>
<dbReference type="Proteomes" id="UP001156441">
    <property type="component" value="Unassembled WGS sequence"/>
</dbReference>
<evidence type="ECO:0000259" key="5">
    <source>
        <dbReference type="PROSITE" id="PS50977"/>
    </source>
</evidence>
<dbReference type="Pfam" id="PF02796">
    <property type="entry name" value="HTH_7"/>
    <property type="match status" value="1"/>
</dbReference>
<keyword evidence="3" id="KW-0804">Transcription</keyword>
<dbReference type="RefSeq" id="WP_260192297.1">
    <property type="nucleotide sequence ID" value="NZ_JAFFZE010000014.1"/>
</dbReference>
<feature type="domain" description="HTH tetR-type" evidence="5">
    <location>
        <begin position="6"/>
        <end position="66"/>
    </location>
</feature>